<accession>A0ABV9I755</accession>
<evidence type="ECO:0000313" key="2">
    <source>
        <dbReference type="Proteomes" id="UP001595952"/>
    </source>
</evidence>
<comment type="caution">
    <text evidence="1">The sequence shown here is derived from an EMBL/GenBank/DDBJ whole genome shotgun (WGS) entry which is preliminary data.</text>
</comment>
<reference evidence="2" key="1">
    <citation type="journal article" date="2019" name="Int. J. Syst. Evol. Microbiol.">
        <title>The Global Catalogue of Microorganisms (GCM) 10K type strain sequencing project: providing services to taxonomists for standard genome sequencing and annotation.</title>
        <authorList>
            <consortium name="The Broad Institute Genomics Platform"/>
            <consortium name="The Broad Institute Genome Sequencing Center for Infectious Disease"/>
            <person name="Wu L."/>
            <person name="Ma J."/>
        </authorList>
    </citation>
    <scope>NUCLEOTIDE SEQUENCE [LARGE SCALE GENOMIC DNA]</scope>
    <source>
        <strain evidence="2">CCUG 55995</strain>
    </source>
</reference>
<proteinExistence type="predicted"/>
<sequence>MTSTHNPQANGIQPGMDVICADGVVRGQVLGVAEPYFQMSDPVDNRAHHVPLSVVAHVDTQVHLKLTYQELINML</sequence>
<dbReference type="Pfam" id="PF09939">
    <property type="entry name" value="DUF2171"/>
    <property type="match status" value="1"/>
</dbReference>
<dbReference type="RefSeq" id="WP_380061180.1">
    <property type="nucleotide sequence ID" value="NZ_JBHSEI010000005.1"/>
</dbReference>
<organism evidence="1 2">
    <name type="scientific">Deinococcus hohokamensis</name>
    <dbReference type="NCBI Taxonomy" id="309883"/>
    <lineage>
        <taxon>Bacteria</taxon>
        <taxon>Thermotogati</taxon>
        <taxon>Deinococcota</taxon>
        <taxon>Deinococci</taxon>
        <taxon>Deinococcales</taxon>
        <taxon>Deinococcaceae</taxon>
        <taxon>Deinococcus</taxon>
    </lineage>
</organism>
<name>A0ABV9I755_9DEIO</name>
<gene>
    <name evidence="1" type="ORF">ACFO0D_07415</name>
</gene>
<dbReference type="Proteomes" id="UP001595952">
    <property type="component" value="Unassembled WGS sequence"/>
</dbReference>
<dbReference type="InterPro" id="IPR018684">
    <property type="entry name" value="DUF2171"/>
</dbReference>
<dbReference type="EMBL" id="JBHSEI010000005">
    <property type="protein sequence ID" value="MFC4638167.1"/>
    <property type="molecule type" value="Genomic_DNA"/>
</dbReference>
<evidence type="ECO:0000313" key="1">
    <source>
        <dbReference type="EMBL" id="MFC4638167.1"/>
    </source>
</evidence>
<protein>
    <submittedName>
        <fullName evidence="1">DUF2171 domain-containing protein</fullName>
    </submittedName>
</protein>
<keyword evidence="2" id="KW-1185">Reference proteome</keyword>